<evidence type="ECO:0000313" key="2">
    <source>
        <dbReference type="Proteomes" id="UP001597542"/>
    </source>
</evidence>
<dbReference type="RefSeq" id="WP_344278704.1">
    <property type="nucleotide sequence ID" value="NZ_BAAAHV010000015.1"/>
</dbReference>
<keyword evidence="2" id="KW-1185">Reference proteome</keyword>
<gene>
    <name evidence="1" type="ORF">ACFSUT_34310</name>
</gene>
<evidence type="ECO:0000313" key="1">
    <source>
        <dbReference type="EMBL" id="MFD2485388.1"/>
    </source>
</evidence>
<reference evidence="2" key="1">
    <citation type="journal article" date="2019" name="Int. J. Syst. Evol. Microbiol.">
        <title>The Global Catalogue of Microorganisms (GCM) 10K type strain sequencing project: providing services to taxonomists for standard genome sequencing and annotation.</title>
        <authorList>
            <consortium name="The Broad Institute Genomics Platform"/>
            <consortium name="The Broad Institute Genome Sequencing Center for Infectious Disease"/>
            <person name="Wu L."/>
            <person name="Ma J."/>
        </authorList>
    </citation>
    <scope>NUCLEOTIDE SEQUENCE [LARGE SCALE GENOMIC DNA]</scope>
    <source>
        <strain evidence="2">CGMCC 4.7638</strain>
    </source>
</reference>
<name>A0ABW5I806_9PSEU</name>
<comment type="caution">
    <text evidence="1">The sequence shown here is derived from an EMBL/GenBank/DDBJ whole genome shotgun (WGS) entry which is preliminary data.</text>
</comment>
<organism evidence="1 2">
    <name type="scientific">Amycolatopsis albidoflavus</name>
    <dbReference type="NCBI Taxonomy" id="102226"/>
    <lineage>
        <taxon>Bacteria</taxon>
        <taxon>Bacillati</taxon>
        <taxon>Actinomycetota</taxon>
        <taxon>Actinomycetes</taxon>
        <taxon>Pseudonocardiales</taxon>
        <taxon>Pseudonocardiaceae</taxon>
        <taxon>Amycolatopsis</taxon>
    </lineage>
</organism>
<protein>
    <submittedName>
        <fullName evidence="1">Uncharacterized protein</fullName>
    </submittedName>
</protein>
<dbReference type="EMBL" id="JBHUKQ010000016">
    <property type="protein sequence ID" value="MFD2485388.1"/>
    <property type="molecule type" value="Genomic_DNA"/>
</dbReference>
<proteinExistence type="predicted"/>
<dbReference type="Proteomes" id="UP001597542">
    <property type="component" value="Unassembled WGS sequence"/>
</dbReference>
<sequence length="145" mass="15376">MSAALQHYRACGWPVSHDSVGKSVLVRTGSTVDAIVLDPSLSGEVLAHLEVHMLAGPVLSYRVAPDSMVFLTTPATPVRRSTLADLEHAHVTLPRPGSALALPMAGSSSSDVWWVRPPRPGRMLAPWQAVVSSVRVVLTTGDHAA</sequence>
<accession>A0ABW5I806</accession>